<proteinExistence type="predicted"/>
<dbReference type="AlphaFoldDB" id="A0A6N3C911"/>
<dbReference type="EMBL" id="CACRTV010000040">
    <property type="protein sequence ID" value="VYU10327.1"/>
    <property type="molecule type" value="Genomic_DNA"/>
</dbReference>
<organism evidence="1">
    <name type="scientific">Clostridium paraputrificum</name>
    <dbReference type="NCBI Taxonomy" id="29363"/>
    <lineage>
        <taxon>Bacteria</taxon>
        <taxon>Bacillati</taxon>
        <taxon>Bacillota</taxon>
        <taxon>Clostridia</taxon>
        <taxon>Eubacteriales</taxon>
        <taxon>Clostridiaceae</taxon>
        <taxon>Clostridium</taxon>
    </lineage>
</organism>
<name>A0A6N3C911_9CLOT</name>
<reference evidence="1" key="1">
    <citation type="submission" date="2019-11" db="EMBL/GenBank/DDBJ databases">
        <authorList>
            <person name="Feng L."/>
        </authorList>
    </citation>
    <scope>NUCLEOTIDE SEQUENCE</scope>
    <source>
        <strain evidence="1">CParaputrificumLFYP93</strain>
    </source>
</reference>
<sequence length="52" mass="6001">MKIINQELLSGERALFKSRDLIACQRERVEDGLSRLKVGVDKYIKRNIIGNL</sequence>
<accession>A0A6N3C911</accession>
<evidence type="ECO:0000313" key="1">
    <source>
        <dbReference type="EMBL" id="VYU10327.1"/>
    </source>
</evidence>
<dbReference type="RefSeq" id="WP_156560673.1">
    <property type="nucleotide sequence ID" value="NZ_CACRTV010000040.1"/>
</dbReference>
<protein>
    <submittedName>
        <fullName evidence="1">Uncharacterized protein</fullName>
    </submittedName>
</protein>
<gene>
    <name evidence="1" type="ORF">CPLFYP93_01392</name>
</gene>